<gene>
    <name evidence="3" type="ORF">A9A59_0293</name>
</gene>
<reference evidence="3 4" key="1">
    <citation type="submission" date="2017-09" db="EMBL/GenBank/DDBJ databases">
        <title>Sequencing the genomes of two abundant thermophiles in Great Basin hot springs: Thermocrinis jamiesonii and novel Chloroflexi Thermoflexus hugenholtzii.</title>
        <authorList>
            <person name="Hedlund B."/>
        </authorList>
    </citation>
    <scope>NUCLEOTIDE SEQUENCE [LARGE SCALE GENOMIC DNA]</scope>
    <source>
        <strain evidence="3 4">G233</strain>
    </source>
</reference>
<dbReference type="Pfam" id="PF12773">
    <property type="entry name" value="DZR"/>
    <property type="match status" value="1"/>
</dbReference>
<keyword evidence="4" id="KW-1185">Reference proteome</keyword>
<evidence type="ECO:0000313" key="4">
    <source>
        <dbReference type="Proteomes" id="UP000223071"/>
    </source>
</evidence>
<accession>A0A2A9HE70</accession>
<dbReference type="Proteomes" id="UP000223071">
    <property type="component" value="Unassembled WGS sequence"/>
</dbReference>
<feature type="region of interest" description="Disordered" evidence="1">
    <location>
        <begin position="16"/>
        <end position="37"/>
    </location>
</feature>
<dbReference type="InterPro" id="IPR025874">
    <property type="entry name" value="DZR"/>
</dbReference>
<dbReference type="EMBL" id="PDJQ01000001">
    <property type="protein sequence ID" value="PFG73099.1"/>
    <property type="molecule type" value="Genomic_DNA"/>
</dbReference>
<evidence type="ECO:0000259" key="2">
    <source>
        <dbReference type="Pfam" id="PF12773"/>
    </source>
</evidence>
<dbReference type="RefSeq" id="WP_098502577.1">
    <property type="nucleotide sequence ID" value="NZ_PDJQ01000001.1"/>
</dbReference>
<evidence type="ECO:0000313" key="3">
    <source>
        <dbReference type="EMBL" id="PFG73099.1"/>
    </source>
</evidence>
<proteinExistence type="predicted"/>
<dbReference type="AlphaFoldDB" id="A0A2A9HE70"/>
<evidence type="ECO:0000256" key="1">
    <source>
        <dbReference type="SAM" id="MobiDB-lite"/>
    </source>
</evidence>
<sequence>MVDELFEVLEELFERRSKKKKKEREKEGKGGGGRDGVAAAPPVFCVDCGARNEGGARFCMECGSLLPSPGEELRCLSCNAQLPLKAKFCPRCGAKAAV</sequence>
<organism evidence="3 4">
    <name type="scientific">Tepidiforma thermophila (strain KCTC 52669 / CGMCC 1.13589 / G233)</name>
    <dbReference type="NCBI Taxonomy" id="2761530"/>
    <lineage>
        <taxon>Bacteria</taxon>
        <taxon>Bacillati</taxon>
        <taxon>Chloroflexota</taxon>
        <taxon>Tepidiformia</taxon>
        <taxon>Tepidiformales</taxon>
        <taxon>Tepidiformaceae</taxon>
        <taxon>Tepidiforma</taxon>
    </lineage>
</organism>
<protein>
    <submittedName>
        <fullName evidence="3">Double zinc ribbon protein</fullName>
    </submittedName>
</protein>
<feature type="domain" description="DZANK-type" evidence="2">
    <location>
        <begin position="45"/>
        <end position="93"/>
    </location>
</feature>
<name>A0A2A9HE70_TEPT2</name>
<comment type="caution">
    <text evidence="3">The sequence shown here is derived from an EMBL/GenBank/DDBJ whole genome shotgun (WGS) entry which is preliminary data.</text>
</comment>